<protein>
    <submittedName>
        <fullName evidence="2">Uncharacterized protein</fullName>
    </submittedName>
</protein>
<dbReference type="InParanoid" id="A0A401GW26"/>
<accession>A0A401GW26</accession>
<feature type="compositionally biased region" description="Polar residues" evidence="1">
    <location>
        <begin position="35"/>
        <end position="46"/>
    </location>
</feature>
<keyword evidence="3" id="KW-1185">Reference proteome</keyword>
<evidence type="ECO:0000256" key="1">
    <source>
        <dbReference type="SAM" id="MobiDB-lite"/>
    </source>
</evidence>
<gene>
    <name evidence="2" type="ORF">SCP_0903050</name>
</gene>
<dbReference type="AlphaFoldDB" id="A0A401GW26"/>
<evidence type="ECO:0000313" key="2">
    <source>
        <dbReference type="EMBL" id="GBE86426.1"/>
    </source>
</evidence>
<organism evidence="2 3">
    <name type="scientific">Sparassis crispa</name>
    <dbReference type="NCBI Taxonomy" id="139825"/>
    <lineage>
        <taxon>Eukaryota</taxon>
        <taxon>Fungi</taxon>
        <taxon>Dikarya</taxon>
        <taxon>Basidiomycota</taxon>
        <taxon>Agaricomycotina</taxon>
        <taxon>Agaricomycetes</taxon>
        <taxon>Polyporales</taxon>
        <taxon>Sparassidaceae</taxon>
        <taxon>Sparassis</taxon>
    </lineage>
</organism>
<feature type="region of interest" description="Disordered" evidence="1">
    <location>
        <begin position="1"/>
        <end position="47"/>
    </location>
</feature>
<feature type="compositionally biased region" description="Basic and acidic residues" evidence="1">
    <location>
        <begin position="98"/>
        <end position="121"/>
    </location>
</feature>
<dbReference type="GeneID" id="38783343"/>
<dbReference type="STRING" id="139825.A0A401GW26"/>
<reference evidence="2 3" key="1">
    <citation type="journal article" date="2018" name="Sci. Rep.">
        <title>Genome sequence of the cauliflower mushroom Sparassis crispa (Hanabiratake) and its association with beneficial usage.</title>
        <authorList>
            <person name="Kiyama R."/>
            <person name="Furutani Y."/>
            <person name="Kawaguchi K."/>
            <person name="Nakanishi T."/>
        </authorList>
    </citation>
    <scope>NUCLEOTIDE SEQUENCE [LARGE SCALE GENOMIC DNA]</scope>
</reference>
<evidence type="ECO:0000313" key="3">
    <source>
        <dbReference type="Proteomes" id="UP000287166"/>
    </source>
</evidence>
<sequence length="154" mass="16756">MLSGSASQEQLRQPSLMPIPSHAPSPLTVGAMLSTVPSDPSHTTNGLLAPQPPASSPIALHAICSMRFLARMASWAQLINTNNDINEAARATAPSKMKVKEKVKEAKEKGEGKKKKKEEEEIEVKKKTIWSLGSSFIRTLRHTKQTLLHLGLPS</sequence>
<feature type="compositionally biased region" description="Polar residues" evidence="1">
    <location>
        <begin position="1"/>
        <end position="13"/>
    </location>
</feature>
<comment type="caution">
    <text evidence="2">The sequence shown here is derived from an EMBL/GenBank/DDBJ whole genome shotgun (WGS) entry which is preliminary data.</text>
</comment>
<dbReference type="EMBL" id="BFAD01000009">
    <property type="protein sequence ID" value="GBE86426.1"/>
    <property type="molecule type" value="Genomic_DNA"/>
</dbReference>
<name>A0A401GW26_9APHY</name>
<feature type="region of interest" description="Disordered" evidence="1">
    <location>
        <begin position="92"/>
        <end position="121"/>
    </location>
</feature>
<dbReference type="RefSeq" id="XP_027617339.1">
    <property type="nucleotide sequence ID" value="XM_027761538.1"/>
</dbReference>
<dbReference type="Proteomes" id="UP000287166">
    <property type="component" value="Unassembled WGS sequence"/>
</dbReference>
<proteinExistence type="predicted"/>